<dbReference type="InterPro" id="IPR036638">
    <property type="entry name" value="HLH_DNA-bd_sf"/>
</dbReference>
<dbReference type="PROSITE" id="PS50888">
    <property type="entry name" value="BHLH"/>
    <property type="match status" value="1"/>
</dbReference>
<feature type="compositionally biased region" description="Polar residues" evidence="1">
    <location>
        <begin position="332"/>
        <end position="345"/>
    </location>
</feature>
<feature type="compositionally biased region" description="Polar residues" evidence="1">
    <location>
        <begin position="631"/>
        <end position="640"/>
    </location>
</feature>
<dbReference type="InterPro" id="IPR011598">
    <property type="entry name" value="bHLH_dom"/>
</dbReference>
<dbReference type="AlphaFoldDB" id="A0A9N9PSL1"/>
<feature type="compositionally biased region" description="Basic residues" evidence="1">
    <location>
        <begin position="275"/>
        <end position="288"/>
    </location>
</feature>
<comment type="caution">
    <text evidence="3">The sequence shown here is derived from an EMBL/GenBank/DDBJ whole genome shotgun (WGS) entry which is preliminary data.</text>
</comment>
<dbReference type="Pfam" id="PF00010">
    <property type="entry name" value="HLH"/>
    <property type="match status" value="1"/>
</dbReference>
<dbReference type="CDD" id="cd11392">
    <property type="entry name" value="bHLH_ScPHO4_like"/>
    <property type="match status" value="1"/>
</dbReference>
<feature type="compositionally biased region" description="Polar residues" evidence="1">
    <location>
        <begin position="468"/>
        <end position="483"/>
    </location>
</feature>
<keyword evidence="4" id="KW-1185">Reference proteome</keyword>
<feature type="region of interest" description="Disordered" evidence="1">
    <location>
        <begin position="598"/>
        <end position="640"/>
    </location>
</feature>
<feature type="region of interest" description="Disordered" evidence="1">
    <location>
        <begin position="653"/>
        <end position="672"/>
    </location>
</feature>
<feature type="compositionally biased region" description="Polar residues" evidence="1">
    <location>
        <begin position="428"/>
        <end position="453"/>
    </location>
</feature>
<dbReference type="GO" id="GO:0046983">
    <property type="term" value="F:protein dimerization activity"/>
    <property type="evidence" value="ECO:0007669"/>
    <property type="project" value="InterPro"/>
</dbReference>
<protein>
    <recommendedName>
        <fullName evidence="2">BHLH domain-containing protein</fullName>
    </recommendedName>
</protein>
<feature type="region of interest" description="Disordered" evidence="1">
    <location>
        <begin position="262"/>
        <end position="304"/>
    </location>
</feature>
<dbReference type="OrthoDB" id="5344169at2759"/>
<dbReference type="Gene3D" id="4.10.280.10">
    <property type="entry name" value="Helix-loop-helix DNA-binding domain"/>
    <property type="match status" value="1"/>
</dbReference>
<dbReference type="EMBL" id="CAJVRL010000051">
    <property type="protein sequence ID" value="CAG8953528.1"/>
    <property type="molecule type" value="Genomic_DNA"/>
</dbReference>
<dbReference type="Proteomes" id="UP000696280">
    <property type="component" value="Unassembled WGS sequence"/>
</dbReference>
<feature type="compositionally biased region" description="Low complexity" evidence="1">
    <location>
        <begin position="131"/>
        <end position="144"/>
    </location>
</feature>
<reference evidence="3" key="1">
    <citation type="submission" date="2021-07" db="EMBL/GenBank/DDBJ databases">
        <authorList>
            <person name="Durling M."/>
        </authorList>
    </citation>
    <scope>NUCLEOTIDE SEQUENCE</scope>
</reference>
<proteinExistence type="predicted"/>
<dbReference type="SUPFAM" id="SSF47459">
    <property type="entry name" value="HLH, helix-loop-helix DNA-binding domain"/>
    <property type="match status" value="1"/>
</dbReference>
<feature type="region of interest" description="Disordered" evidence="1">
    <location>
        <begin position="318"/>
        <end position="416"/>
    </location>
</feature>
<evidence type="ECO:0000259" key="2">
    <source>
        <dbReference type="PROSITE" id="PS50888"/>
    </source>
</evidence>
<sequence length="672" mass="73010">MMDTSGVWDNQDPTLSIPSQDDFNQFLDIGMNGLGDALHYDFQDFGGQPPAHLLHQHGQGQMEHSGLGNGVGQGHDTTMQEHMPPMTTATSHPVIIGTPMSHTHHSTESLSDLDAQIQYLQHQKLQRQRHQQQQQQQQQQHIQEQQRNFYVHNRMIPPTPNSMELHANISQFYPQSDPQPRAVYERYQMQMKDQEMAFTPLVSPAVTPLEPHFNIPEYTVPGAYFSPLSSPAIRAQNEQQSNLYDQRLSATTNSPIDMNMESNSASTGSGVLAKKTNKKAVPKARATRAIRQSPIVKPKRSKRGSIVNQALGEILEPSHFPIPSKELGCSRSAPSTEESENSSISPEHLSDMAPPPVPTPGSHTRSPYIPAQKDDPRNKRLVLGSPATPASLMRLTQSPQVNEPSDSHTMDLDDPAMDSFALPEAANTTRPQLVPLDTQSDGQMTPTLNSNGAKTPGFQPLPSPVTARPSNTTSASSSPQIDSMNGGVATKRPTQSGGRSIKKRAGSSVLASPALLPRISPSIKPLMPGSGTLSENTASLLLASKSNYQNILEGTHLPGVTYPSELSTNLTSKRTSHKIAEQGRRNRINSALQEIATLLPRGSKESSGEKSGSGEAEEGNEPSSNAKGGAQSANSKASTVEQAIEYIKQLKKDLADAQKRAEEAEKRLKESV</sequence>
<feature type="region of interest" description="Disordered" evidence="1">
    <location>
        <begin position="428"/>
        <end position="509"/>
    </location>
</feature>
<feature type="region of interest" description="Disordered" evidence="1">
    <location>
        <begin position="123"/>
        <end position="144"/>
    </location>
</feature>
<evidence type="ECO:0000256" key="1">
    <source>
        <dbReference type="SAM" id="MobiDB-lite"/>
    </source>
</evidence>
<organism evidence="3 4">
    <name type="scientific">Hymenoscyphus fraxineus</name>
    <dbReference type="NCBI Taxonomy" id="746836"/>
    <lineage>
        <taxon>Eukaryota</taxon>
        <taxon>Fungi</taxon>
        <taxon>Dikarya</taxon>
        <taxon>Ascomycota</taxon>
        <taxon>Pezizomycotina</taxon>
        <taxon>Leotiomycetes</taxon>
        <taxon>Helotiales</taxon>
        <taxon>Helotiaceae</taxon>
        <taxon>Hymenoscyphus</taxon>
    </lineage>
</organism>
<feature type="compositionally biased region" description="Polar residues" evidence="1">
    <location>
        <begin position="394"/>
        <end position="404"/>
    </location>
</feature>
<feature type="domain" description="BHLH" evidence="2">
    <location>
        <begin position="572"/>
        <end position="650"/>
    </location>
</feature>
<gene>
    <name evidence="3" type="ORF">HYFRA_00009985</name>
</gene>
<evidence type="ECO:0000313" key="3">
    <source>
        <dbReference type="EMBL" id="CAG8953528.1"/>
    </source>
</evidence>
<accession>A0A9N9PSL1</accession>
<evidence type="ECO:0000313" key="4">
    <source>
        <dbReference type="Proteomes" id="UP000696280"/>
    </source>
</evidence>
<dbReference type="SMART" id="SM00353">
    <property type="entry name" value="HLH"/>
    <property type="match status" value="1"/>
</dbReference>
<name>A0A9N9PSL1_9HELO</name>